<dbReference type="Proteomes" id="UP000438429">
    <property type="component" value="Unassembled WGS sequence"/>
</dbReference>
<proteinExistence type="predicted"/>
<evidence type="ECO:0000313" key="1">
    <source>
        <dbReference type="EMBL" id="KAF0047441.1"/>
    </source>
</evidence>
<evidence type="ECO:0000313" key="2">
    <source>
        <dbReference type="Proteomes" id="UP000438429"/>
    </source>
</evidence>
<accession>A0A6A4TY76</accession>
<comment type="caution">
    <text evidence="1">The sequence shown here is derived from an EMBL/GenBank/DDBJ whole genome shotgun (WGS) entry which is preliminary data.</text>
</comment>
<protein>
    <submittedName>
        <fullName evidence="1">Uncharacterized protein</fullName>
    </submittedName>
</protein>
<sequence length="233" mass="26694">MFCRARILTLGSVVEYTGPALDNTAALAAKLNVRSVRIVRRLLEIWKPSLTAHELLMLKDYSDGFIVPKVNDPFPCLAVRPGFNDTEGFIPVHNSRVFNLDEAKGKLMYRMMVVCLNKAELNERVEAPWRGHLHLGAEVTPARSSLYRPPPTQLINFLGQAKMAIYVNRRKINDSVDIDPKLLLIRMIKARVMIDFNYYRVMVDIDEFSRKWTYGDALCSVRENQLLFPVNLV</sequence>
<dbReference type="AlphaFoldDB" id="A0A6A4TY76"/>
<reference evidence="1 2" key="1">
    <citation type="submission" date="2019-06" db="EMBL/GenBank/DDBJ databases">
        <title>Draft genomes of female and male turbot (Scophthalmus maximus).</title>
        <authorList>
            <person name="Xu H."/>
            <person name="Xu X.-W."/>
            <person name="Shao C."/>
            <person name="Chen S."/>
        </authorList>
    </citation>
    <scope>NUCLEOTIDE SEQUENCE [LARGE SCALE GENOMIC DNA]</scope>
    <source>
        <strain evidence="1">Ysfricsl-2016a</strain>
        <tissue evidence="1">Blood</tissue>
    </source>
</reference>
<organism evidence="1 2">
    <name type="scientific">Scophthalmus maximus</name>
    <name type="common">Turbot</name>
    <name type="synonym">Psetta maxima</name>
    <dbReference type="NCBI Taxonomy" id="52904"/>
    <lineage>
        <taxon>Eukaryota</taxon>
        <taxon>Metazoa</taxon>
        <taxon>Chordata</taxon>
        <taxon>Craniata</taxon>
        <taxon>Vertebrata</taxon>
        <taxon>Euteleostomi</taxon>
        <taxon>Actinopterygii</taxon>
        <taxon>Neopterygii</taxon>
        <taxon>Teleostei</taxon>
        <taxon>Neoteleostei</taxon>
        <taxon>Acanthomorphata</taxon>
        <taxon>Carangaria</taxon>
        <taxon>Pleuronectiformes</taxon>
        <taxon>Pleuronectoidei</taxon>
        <taxon>Scophthalmidae</taxon>
        <taxon>Scophthalmus</taxon>
    </lineage>
</organism>
<dbReference type="EMBL" id="VEVO01000001">
    <property type="protein sequence ID" value="KAF0047441.1"/>
    <property type="molecule type" value="Genomic_DNA"/>
</dbReference>
<name>A0A6A4TY76_SCOMX</name>
<gene>
    <name evidence="1" type="ORF">F2P81_001074</name>
</gene>